<comment type="subcellular location">
    <subcellularLocation>
        <location evidence="1">Cell outer membrane</location>
        <topology evidence="1">Multi-pass membrane protein</topology>
    </subcellularLocation>
</comment>
<dbReference type="GO" id="GO:0015344">
    <property type="term" value="F:siderophore uptake transmembrane transporter activity"/>
    <property type="evidence" value="ECO:0007669"/>
    <property type="project" value="TreeGrafter"/>
</dbReference>
<dbReference type="GO" id="GO:0044718">
    <property type="term" value="P:siderophore transmembrane transport"/>
    <property type="evidence" value="ECO:0007669"/>
    <property type="project" value="TreeGrafter"/>
</dbReference>
<keyword evidence="6" id="KW-0998">Cell outer membrane</keyword>
<keyword evidence="3" id="KW-1134">Transmembrane beta strand</keyword>
<dbReference type="EMBL" id="DSGB01000004">
    <property type="protein sequence ID" value="HER95746.1"/>
    <property type="molecule type" value="Genomic_DNA"/>
</dbReference>
<protein>
    <submittedName>
        <fullName evidence="8">TonB-dependent receptor</fullName>
    </submittedName>
</protein>
<feature type="chain" id="PRO_5030734251" evidence="7">
    <location>
        <begin position="22"/>
        <end position="632"/>
    </location>
</feature>
<keyword evidence="8" id="KW-0675">Receptor</keyword>
<dbReference type="Gene3D" id="2.40.170.20">
    <property type="entry name" value="TonB-dependent receptor, beta-barrel domain"/>
    <property type="match status" value="1"/>
</dbReference>
<dbReference type="PANTHER" id="PTHR30069:SF49">
    <property type="entry name" value="OUTER MEMBRANE PROTEIN C"/>
    <property type="match status" value="1"/>
</dbReference>
<sequence>MAAHVLLRRLGWSVLLCFVVASTLQSTYGQTDTSRVAFEVVLEPVTITARVLHLGTREATIGKEALYRIVEDQGIGLIRRGMALTPDFYLRGFKRGEIEVTIDGERFYNACPNRMDPPLVRVNPLELMAVAIDPSGLALQSGLGGRVAYQRRPPTQAWSVTAMFQSRLAAESSFEGALSASGQNHRLSLRWLNPRSYTTGRGQSFGDLYGYRDAHIRGQWLEGNLEGRQGKLQYGGGYFVTRDIAFPYLTMDERENQMGHAFIAFAGHRLYANYSWHGMDNGLRASASTMPMETKARTFTIGLTGTAQHTDYELFYRFWKAENIMGASMSMTQNVIPSARVFSGAMGRTFTWQALSMSGRIGLTHVAIGDKERLELFRMLHPRAQTQRWFVPLALGIAYQKMNAAFWWGLQAELASEAPQVEQLYFGLRRMMGQPHWVANPTLAQPVRAGLQASSKWQNLELRFYGTHVWNYVYLERRQAYAMNWQTYSSVRALLIGGEVRLALPWGSLQTSYTWGENRSHHTPLAEIQPWTIQAKVHTPEQQALQGWASLMYQARQGRVDATLNETPTPSWYRIDLGVRYRYRPVEVRLDVHNVLNRTYRQHLSYLRNPYAAGMAVYEPGRMLSLSLVLQH</sequence>
<evidence type="ECO:0000313" key="8">
    <source>
        <dbReference type="EMBL" id="HER95746.1"/>
    </source>
</evidence>
<keyword evidence="4" id="KW-0812">Transmembrane</keyword>
<dbReference type="SUPFAM" id="SSF56935">
    <property type="entry name" value="Porins"/>
    <property type="match status" value="1"/>
</dbReference>
<keyword evidence="7" id="KW-0732">Signal</keyword>
<organism evidence="8">
    <name type="scientific">Rhodothermus marinus</name>
    <name type="common">Rhodothermus obamensis</name>
    <dbReference type="NCBI Taxonomy" id="29549"/>
    <lineage>
        <taxon>Bacteria</taxon>
        <taxon>Pseudomonadati</taxon>
        <taxon>Rhodothermota</taxon>
        <taxon>Rhodothermia</taxon>
        <taxon>Rhodothermales</taxon>
        <taxon>Rhodothermaceae</taxon>
        <taxon>Rhodothermus</taxon>
    </lineage>
</organism>
<evidence type="ECO:0000256" key="2">
    <source>
        <dbReference type="ARBA" id="ARBA00022448"/>
    </source>
</evidence>
<reference evidence="8" key="1">
    <citation type="journal article" date="2020" name="mSystems">
        <title>Genome- and Community-Level Interaction Insights into Carbon Utilization and Element Cycling Functions of Hydrothermarchaeota in Hydrothermal Sediment.</title>
        <authorList>
            <person name="Zhou Z."/>
            <person name="Liu Y."/>
            <person name="Xu W."/>
            <person name="Pan J."/>
            <person name="Luo Z.H."/>
            <person name="Li M."/>
        </authorList>
    </citation>
    <scope>NUCLEOTIDE SEQUENCE [LARGE SCALE GENOMIC DNA]</scope>
    <source>
        <strain evidence="8">SpSt-143</strain>
    </source>
</reference>
<evidence type="ECO:0000256" key="4">
    <source>
        <dbReference type="ARBA" id="ARBA00022692"/>
    </source>
</evidence>
<accession>A0A7V2AZZ7</accession>
<dbReference type="InterPro" id="IPR039426">
    <property type="entry name" value="TonB-dep_rcpt-like"/>
</dbReference>
<keyword evidence="2" id="KW-0813">Transport</keyword>
<evidence type="ECO:0000256" key="7">
    <source>
        <dbReference type="SAM" id="SignalP"/>
    </source>
</evidence>
<name>A0A7V2AZZ7_RHOMR</name>
<gene>
    <name evidence="8" type="ORF">ENO59_04425</name>
</gene>
<proteinExistence type="predicted"/>
<evidence type="ECO:0000256" key="6">
    <source>
        <dbReference type="ARBA" id="ARBA00023237"/>
    </source>
</evidence>
<dbReference type="AlphaFoldDB" id="A0A7V2AZZ7"/>
<keyword evidence="5" id="KW-0472">Membrane</keyword>
<evidence type="ECO:0000256" key="5">
    <source>
        <dbReference type="ARBA" id="ARBA00023136"/>
    </source>
</evidence>
<dbReference type="GO" id="GO:0009279">
    <property type="term" value="C:cell outer membrane"/>
    <property type="evidence" value="ECO:0007669"/>
    <property type="project" value="UniProtKB-SubCell"/>
</dbReference>
<evidence type="ECO:0000256" key="3">
    <source>
        <dbReference type="ARBA" id="ARBA00022452"/>
    </source>
</evidence>
<evidence type="ECO:0000256" key="1">
    <source>
        <dbReference type="ARBA" id="ARBA00004571"/>
    </source>
</evidence>
<dbReference type="InterPro" id="IPR036942">
    <property type="entry name" value="Beta-barrel_TonB_sf"/>
</dbReference>
<feature type="signal peptide" evidence="7">
    <location>
        <begin position="1"/>
        <end position="21"/>
    </location>
</feature>
<comment type="caution">
    <text evidence="8">The sequence shown here is derived from an EMBL/GenBank/DDBJ whole genome shotgun (WGS) entry which is preliminary data.</text>
</comment>
<dbReference type="PANTHER" id="PTHR30069">
    <property type="entry name" value="TONB-DEPENDENT OUTER MEMBRANE RECEPTOR"/>
    <property type="match status" value="1"/>
</dbReference>